<feature type="transmembrane region" description="Helical" evidence="2">
    <location>
        <begin position="16"/>
        <end position="36"/>
    </location>
</feature>
<dbReference type="Pfam" id="PF20087">
    <property type="entry name" value="DUF6479"/>
    <property type="match status" value="1"/>
</dbReference>
<gene>
    <name evidence="3" type="ORF">K9S39_04270</name>
</gene>
<keyword evidence="4" id="KW-1185">Reference proteome</keyword>
<evidence type="ECO:0000313" key="3">
    <source>
        <dbReference type="EMBL" id="UQA91194.1"/>
    </source>
</evidence>
<feature type="region of interest" description="Disordered" evidence="1">
    <location>
        <begin position="39"/>
        <end position="73"/>
    </location>
</feature>
<proteinExistence type="predicted"/>
<dbReference type="EMBL" id="CP086322">
    <property type="protein sequence ID" value="UQA91194.1"/>
    <property type="molecule type" value="Genomic_DNA"/>
</dbReference>
<dbReference type="InterPro" id="IPR045513">
    <property type="entry name" value="DUF6479"/>
</dbReference>
<evidence type="ECO:0000256" key="2">
    <source>
        <dbReference type="SAM" id="Phobius"/>
    </source>
</evidence>
<keyword evidence="2" id="KW-0812">Transmembrane</keyword>
<dbReference type="RefSeq" id="WP_248861989.1">
    <property type="nucleotide sequence ID" value="NZ_CP086322.1"/>
</dbReference>
<organism evidence="3 4">
    <name type="scientific">Streptomyces halobius</name>
    <dbReference type="NCBI Taxonomy" id="2879846"/>
    <lineage>
        <taxon>Bacteria</taxon>
        <taxon>Bacillati</taxon>
        <taxon>Actinomycetota</taxon>
        <taxon>Actinomycetes</taxon>
        <taxon>Kitasatosporales</taxon>
        <taxon>Streptomycetaceae</taxon>
        <taxon>Streptomyces</taxon>
    </lineage>
</organism>
<feature type="compositionally biased region" description="Basic residues" evidence="1">
    <location>
        <begin position="39"/>
        <end position="51"/>
    </location>
</feature>
<accession>A0ABY4M0C1</accession>
<name>A0ABY4M0C1_9ACTN</name>
<sequence length="73" mass="7874">MTPDHSATSLASATPMLLTVAGIALVLALLACWWWGSRRASRKPRPPQKPHPRADSWDTPDHDEPGDSGGPHP</sequence>
<keyword evidence="2" id="KW-0472">Membrane</keyword>
<feature type="compositionally biased region" description="Basic and acidic residues" evidence="1">
    <location>
        <begin position="52"/>
        <end position="65"/>
    </location>
</feature>
<evidence type="ECO:0000313" key="4">
    <source>
        <dbReference type="Proteomes" id="UP000830115"/>
    </source>
</evidence>
<evidence type="ECO:0000256" key="1">
    <source>
        <dbReference type="SAM" id="MobiDB-lite"/>
    </source>
</evidence>
<protein>
    <submittedName>
        <fullName evidence="3">DUF6479 family protein</fullName>
    </submittedName>
</protein>
<keyword evidence="2" id="KW-1133">Transmembrane helix</keyword>
<dbReference type="Proteomes" id="UP000830115">
    <property type="component" value="Chromosome"/>
</dbReference>
<reference evidence="3" key="1">
    <citation type="submission" date="2021-10" db="EMBL/GenBank/DDBJ databases">
        <title>Streptomyces nigrumlapis sp.nov.,an antimicrobial producing actinobacterium isolated from Black Gobi rocks.</title>
        <authorList>
            <person name="Wen Y."/>
            <person name="Zhang W."/>
            <person name="Liu X.G."/>
        </authorList>
    </citation>
    <scope>NUCLEOTIDE SEQUENCE</scope>
    <source>
        <strain evidence="3">ST13-2-2</strain>
    </source>
</reference>